<evidence type="ECO:0000313" key="3">
    <source>
        <dbReference type="Proteomes" id="UP001374579"/>
    </source>
</evidence>
<name>A0AAN9C3K1_9CAEN</name>
<reference evidence="2 3" key="1">
    <citation type="submission" date="2024-02" db="EMBL/GenBank/DDBJ databases">
        <title>Chromosome-scale genome assembly of the rough periwinkle Littorina saxatilis.</title>
        <authorList>
            <person name="De Jode A."/>
            <person name="Faria R."/>
            <person name="Formenti G."/>
            <person name="Sims Y."/>
            <person name="Smith T.P."/>
            <person name="Tracey A."/>
            <person name="Wood J.M.D."/>
            <person name="Zagrodzka Z.B."/>
            <person name="Johannesson K."/>
            <person name="Butlin R.K."/>
            <person name="Leder E.H."/>
        </authorList>
    </citation>
    <scope>NUCLEOTIDE SEQUENCE [LARGE SCALE GENOMIC DNA]</scope>
    <source>
        <strain evidence="2">Snail1</strain>
        <tissue evidence="2">Muscle</tissue>
    </source>
</reference>
<comment type="caution">
    <text evidence="2">The sequence shown here is derived from an EMBL/GenBank/DDBJ whole genome shotgun (WGS) entry which is preliminary data.</text>
</comment>
<sequence>MFKKDEGQETADVEDESIKRSIQLDNNKTNEKEKVLNREREREKMDTLLQTELQRIREAMSSLSMDDQDSVFLAASRCLSQLIVFIP</sequence>
<gene>
    <name evidence="2" type="ORF">V1264_001789</name>
</gene>
<dbReference type="AlphaFoldDB" id="A0AAN9C3K1"/>
<accession>A0AAN9C3K1</accession>
<keyword evidence="3" id="KW-1185">Reference proteome</keyword>
<feature type="region of interest" description="Disordered" evidence="1">
    <location>
        <begin position="1"/>
        <end position="33"/>
    </location>
</feature>
<evidence type="ECO:0000313" key="2">
    <source>
        <dbReference type="EMBL" id="KAK7116034.1"/>
    </source>
</evidence>
<organism evidence="2 3">
    <name type="scientific">Littorina saxatilis</name>
    <dbReference type="NCBI Taxonomy" id="31220"/>
    <lineage>
        <taxon>Eukaryota</taxon>
        <taxon>Metazoa</taxon>
        <taxon>Spiralia</taxon>
        <taxon>Lophotrochozoa</taxon>
        <taxon>Mollusca</taxon>
        <taxon>Gastropoda</taxon>
        <taxon>Caenogastropoda</taxon>
        <taxon>Littorinimorpha</taxon>
        <taxon>Littorinoidea</taxon>
        <taxon>Littorinidae</taxon>
        <taxon>Littorina</taxon>
    </lineage>
</organism>
<evidence type="ECO:0000256" key="1">
    <source>
        <dbReference type="SAM" id="MobiDB-lite"/>
    </source>
</evidence>
<dbReference type="EMBL" id="JBAMIC010000001">
    <property type="protein sequence ID" value="KAK7116034.1"/>
    <property type="molecule type" value="Genomic_DNA"/>
</dbReference>
<dbReference type="Proteomes" id="UP001374579">
    <property type="component" value="Unassembled WGS sequence"/>
</dbReference>
<proteinExistence type="predicted"/>
<protein>
    <submittedName>
        <fullName evidence="2">Uncharacterized protein</fullName>
    </submittedName>
</protein>